<keyword evidence="3" id="KW-1185">Reference proteome</keyword>
<gene>
    <name evidence="1" type="ORF">MFU01_25520</name>
    <name evidence="2" type="ORF">SAMN05443572_101470</name>
</gene>
<evidence type="ECO:0000313" key="2">
    <source>
        <dbReference type="EMBL" id="SES88402.1"/>
    </source>
</evidence>
<accession>A0A511T068</accession>
<evidence type="ECO:0000313" key="3">
    <source>
        <dbReference type="Proteomes" id="UP000183760"/>
    </source>
</evidence>
<comment type="caution">
    <text evidence="1">The sequence shown here is derived from an EMBL/GenBank/DDBJ whole genome shotgun (WGS) entry which is preliminary data.</text>
</comment>
<dbReference type="Proteomes" id="UP000183760">
    <property type="component" value="Unassembled WGS sequence"/>
</dbReference>
<evidence type="ECO:0000313" key="1">
    <source>
        <dbReference type="EMBL" id="GEN07515.1"/>
    </source>
</evidence>
<dbReference type="Proteomes" id="UP000321514">
    <property type="component" value="Unassembled WGS sequence"/>
</dbReference>
<dbReference type="EMBL" id="FOIB01000001">
    <property type="protein sequence ID" value="SES88402.1"/>
    <property type="molecule type" value="Genomic_DNA"/>
</dbReference>
<sequence length="108" mass="12209">MSLCQTCRTDVSRAVFQVLAACLLVATSTYAALWERPLAPARNEALSFTPMTDLSVHRQSLVDLWRRPSGPAQWGRWLMDGSVWQLRRLHPRAWVEQLLTSGSGAERD</sequence>
<protein>
    <submittedName>
        <fullName evidence="1">Uncharacterized protein</fullName>
    </submittedName>
</protein>
<dbReference type="STRING" id="1334629.MFUL124B02_03290"/>
<dbReference type="RefSeq" id="WP_074948706.1">
    <property type="nucleotide sequence ID" value="NZ_BJXR01000025.1"/>
</dbReference>
<name>A0A511T068_MYXFU</name>
<proteinExistence type="predicted"/>
<reference evidence="2 3" key="1">
    <citation type="submission" date="2016-10" db="EMBL/GenBank/DDBJ databases">
        <authorList>
            <person name="Varghese N."/>
            <person name="Submissions S."/>
        </authorList>
    </citation>
    <scope>NUCLEOTIDE SEQUENCE [LARGE SCALE GENOMIC DNA]</scope>
    <source>
        <strain evidence="2 3">DSM 16525</strain>
    </source>
</reference>
<evidence type="ECO:0000313" key="4">
    <source>
        <dbReference type="Proteomes" id="UP000321514"/>
    </source>
</evidence>
<dbReference type="AlphaFoldDB" id="A0A511T068"/>
<dbReference type="EMBL" id="BJXR01000025">
    <property type="protein sequence ID" value="GEN07515.1"/>
    <property type="molecule type" value="Genomic_DNA"/>
</dbReference>
<reference evidence="1 4" key="2">
    <citation type="submission" date="2019-07" db="EMBL/GenBank/DDBJ databases">
        <title>Whole genome shotgun sequence of Myxococcus fulvus NBRC 100333.</title>
        <authorList>
            <person name="Hosoyama A."/>
            <person name="Uohara A."/>
            <person name="Ohji S."/>
            <person name="Ichikawa N."/>
        </authorList>
    </citation>
    <scope>NUCLEOTIDE SEQUENCE [LARGE SCALE GENOMIC DNA]</scope>
    <source>
        <strain evidence="1 4">NBRC 100333</strain>
    </source>
</reference>
<organism evidence="1 4">
    <name type="scientific">Myxococcus fulvus</name>
    <dbReference type="NCBI Taxonomy" id="33"/>
    <lineage>
        <taxon>Bacteria</taxon>
        <taxon>Pseudomonadati</taxon>
        <taxon>Myxococcota</taxon>
        <taxon>Myxococcia</taxon>
        <taxon>Myxococcales</taxon>
        <taxon>Cystobacterineae</taxon>
        <taxon>Myxococcaceae</taxon>
        <taxon>Myxococcus</taxon>
    </lineage>
</organism>